<evidence type="ECO:0000256" key="5">
    <source>
        <dbReference type="ARBA" id="ARBA00022927"/>
    </source>
</evidence>
<dbReference type="InterPro" id="IPR023601">
    <property type="entry name" value="Golgi_SNAP_su1"/>
</dbReference>
<protein>
    <submittedName>
        <fullName evidence="10">Golgi SNAP receptor complex member 1</fullName>
    </submittedName>
</protein>
<dbReference type="GO" id="GO:0031201">
    <property type="term" value="C:SNARE complex"/>
    <property type="evidence" value="ECO:0007669"/>
    <property type="project" value="TreeGrafter"/>
</dbReference>
<keyword evidence="8" id="KW-0472">Membrane</keyword>
<evidence type="ECO:0000256" key="3">
    <source>
        <dbReference type="ARBA" id="ARBA00022448"/>
    </source>
</evidence>
<feature type="region of interest" description="Disordered" evidence="9">
    <location>
        <begin position="117"/>
        <end position="141"/>
    </location>
</feature>
<dbReference type="STRING" id="45607.A0A2T0FEP5"/>
<comment type="subcellular location">
    <subcellularLocation>
        <location evidence="1">Golgi apparatus membrane</location>
        <topology evidence="1">Single-pass type IV membrane protein</topology>
    </subcellularLocation>
</comment>
<evidence type="ECO:0000313" key="10">
    <source>
        <dbReference type="EMBL" id="PRT53472.1"/>
    </source>
</evidence>
<dbReference type="GO" id="GO:0015031">
    <property type="term" value="P:protein transport"/>
    <property type="evidence" value="ECO:0007669"/>
    <property type="project" value="UniProtKB-KW"/>
</dbReference>
<dbReference type="GO" id="GO:0005797">
    <property type="term" value="C:Golgi medial cisterna"/>
    <property type="evidence" value="ECO:0007669"/>
    <property type="project" value="TreeGrafter"/>
</dbReference>
<organism evidence="10 11">
    <name type="scientific">Wickerhamiella sorbophila</name>
    <dbReference type="NCBI Taxonomy" id="45607"/>
    <lineage>
        <taxon>Eukaryota</taxon>
        <taxon>Fungi</taxon>
        <taxon>Dikarya</taxon>
        <taxon>Ascomycota</taxon>
        <taxon>Saccharomycotina</taxon>
        <taxon>Dipodascomycetes</taxon>
        <taxon>Dipodascales</taxon>
        <taxon>Trichomonascaceae</taxon>
        <taxon>Wickerhamiella</taxon>
    </lineage>
</organism>
<dbReference type="GO" id="GO:0006888">
    <property type="term" value="P:endoplasmic reticulum to Golgi vesicle-mediated transport"/>
    <property type="evidence" value="ECO:0007669"/>
    <property type="project" value="InterPro"/>
</dbReference>
<dbReference type="OrthoDB" id="422156at2759"/>
<evidence type="ECO:0000256" key="7">
    <source>
        <dbReference type="ARBA" id="ARBA00023034"/>
    </source>
</evidence>
<comment type="similarity">
    <text evidence="2">Belongs to the GOSR1 family.</text>
</comment>
<name>A0A2T0FEP5_9ASCO</name>
<evidence type="ECO:0000256" key="4">
    <source>
        <dbReference type="ARBA" id="ARBA00022692"/>
    </source>
</evidence>
<dbReference type="GO" id="GO:0006906">
    <property type="term" value="P:vesicle fusion"/>
    <property type="evidence" value="ECO:0007669"/>
    <property type="project" value="TreeGrafter"/>
</dbReference>
<keyword evidence="6" id="KW-1133">Transmembrane helix</keyword>
<dbReference type="GO" id="GO:0005484">
    <property type="term" value="F:SNAP receptor activity"/>
    <property type="evidence" value="ECO:0007669"/>
    <property type="project" value="TreeGrafter"/>
</dbReference>
<dbReference type="EMBL" id="NDIQ01000001">
    <property type="protein sequence ID" value="PRT53472.1"/>
    <property type="molecule type" value="Genomic_DNA"/>
</dbReference>
<comment type="caution">
    <text evidence="10">The sequence shown here is derived from an EMBL/GenBank/DDBJ whole genome shotgun (WGS) entry which is preliminary data.</text>
</comment>
<evidence type="ECO:0000256" key="2">
    <source>
        <dbReference type="ARBA" id="ARBA00008473"/>
    </source>
</evidence>
<sequence length="157" mass="17865">MDSAQSATRLAMFSKVRIEARTLEADCDQLLSRYSSLGPHAENAGTVANSIQDNLNERADKVESLFELASEPEASSAWRHQAQRHHEVLEDHKKTFSRLSNQYKLEQNRENLLSSVRSDIESHRARTPQDESTYYADERGRIEQSNSLADSLLQQAF</sequence>
<evidence type="ECO:0000256" key="9">
    <source>
        <dbReference type="SAM" id="MobiDB-lite"/>
    </source>
</evidence>
<accession>A0A2T0FEP5</accession>
<feature type="compositionally biased region" description="Basic and acidic residues" evidence="9">
    <location>
        <begin position="118"/>
        <end position="129"/>
    </location>
</feature>
<dbReference type="Proteomes" id="UP000238350">
    <property type="component" value="Unassembled WGS sequence"/>
</dbReference>
<evidence type="ECO:0000256" key="6">
    <source>
        <dbReference type="ARBA" id="ARBA00022989"/>
    </source>
</evidence>
<keyword evidence="3" id="KW-0813">Transport</keyword>
<proteinExistence type="inferred from homology"/>
<keyword evidence="5" id="KW-0653">Protein transport</keyword>
<dbReference type="GO" id="GO:0000139">
    <property type="term" value="C:Golgi membrane"/>
    <property type="evidence" value="ECO:0007669"/>
    <property type="project" value="UniProtKB-SubCell"/>
</dbReference>
<dbReference type="AlphaFoldDB" id="A0A2T0FEP5"/>
<dbReference type="RefSeq" id="XP_024663418.1">
    <property type="nucleotide sequence ID" value="XM_024807650.1"/>
</dbReference>
<keyword evidence="10" id="KW-0675">Receptor</keyword>
<dbReference type="GO" id="GO:0005801">
    <property type="term" value="C:cis-Golgi network"/>
    <property type="evidence" value="ECO:0007669"/>
    <property type="project" value="InterPro"/>
</dbReference>
<reference evidence="10 11" key="1">
    <citation type="submission" date="2017-04" db="EMBL/GenBank/DDBJ databases">
        <title>Genome sequencing of [Candida] sorbophila.</title>
        <authorList>
            <person name="Ahn J.O."/>
        </authorList>
    </citation>
    <scope>NUCLEOTIDE SEQUENCE [LARGE SCALE GENOMIC DNA]</scope>
    <source>
        <strain evidence="10 11">DS02</strain>
    </source>
</reference>
<dbReference type="GeneID" id="36514841"/>
<keyword evidence="4" id="KW-0812">Transmembrane</keyword>
<keyword evidence="7" id="KW-0333">Golgi apparatus</keyword>
<dbReference type="PANTHER" id="PTHR21094:SF2">
    <property type="entry name" value="GOLGI SNAP RECEPTOR COMPLEX MEMBER 1"/>
    <property type="match status" value="1"/>
</dbReference>
<evidence type="ECO:0000256" key="8">
    <source>
        <dbReference type="ARBA" id="ARBA00023136"/>
    </source>
</evidence>
<dbReference type="GO" id="GO:0048219">
    <property type="term" value="P:inter-Golgi cisterna vesicle-mediated transport"/>
    <property type="evidence" value="ECO:0007669"/>
    <property type="project" value="TreeGrafter"/>
</dbReference>
<dbReference type="PANTHER" id="PTHR21094">
    <property type="entry name" value="GOS-28 SNARE- RELATED"/>
    <property type="match status" value="1"/>
</dbReference>
<keyword evidence="11" id="KW-1185">Reference proteome</keyword>
<evidence type="ECO:0000256" key="1">
    <source>
        <dbReference type="ARBA" id="ARBA00004409"/>
    </source>
</evidence>
<gene>
    <name evidence="10" type="ORF">B9G98_01092</name>
</gene>
<evidence type="ECO:0000313" key="11">
    <source>
        <dbReference type="Proteomes" id="UP000238350"/>
    </source>
</evidence>